<gene>
    <name evidence="2" type="ORF">CANVERA_P5177</name>
</gene>
<protein>
    <submittedName>
        <fullName evidence="2">Uncharacterized protein</fullName>
    </submittedName>
</protein>
<dbReference type="Proteomes" id="UP001152885">
    <property type="component" value="Unassembled WGS sequence"/>
</dbReference>
<feature type="region of interest" description="Disordered" evidence="1">
    <location>
        <begin position="40"/>
        <end position="65"/>
    </location>
</feature>
<evidence type="ECO:0000313" key="2">
    <source>
        <dbReference type="EMBL" id="CAI5760669.1"/>
    </source>
</evidence>
<dbReference type="OrthoDB" id="4020980at2759"/>
<proteinExistence type="predicted"/>
<name>A0A9W4U289_9ASCO</name>
<organism evidence="2 3">
    <name type="scientific">Candida verbasci</name>
    <dbReference type="NCBI Taxonomy" id="1227364"/>
    <lineage>
        <taxon>Eukaryota</taxon>
        <taxon>Fungi</taxon>
        <taxon>Dikarya</taxon>
        <taxon>Ascomycota</taxon>
        <taxon>Saccharomycotina</taxon>
        <taxon>Pichiomycetes</taxon>
        <taxon>Debaryomycetaceae</taxon>
        <taxon>Candida/Lodderomyces clade</taxon>
        <taxon>Candida</taxon>
    </lineage>
</organism>
<evidence type="ECO:0000256" key="1">
    <source>
        <dbReference type="SAM" id="MobiDB-lite"/>
    </source>
</evidence>
<dbReference type="AlphaFoldDB" id="A0A9W4U289"/>
<evidence type="ECO:0000313" key="3">
    <source>
        <dbReference type="Proteomes" id="UP001152885"/>
    </source>
</evidence>
<accession>A0A9W4U289</accession>
<reference evidence="2" key="1">
    <citation type="submission" date="2022-12" db="EMBL/GenBank/DDBJ databases">
        <authorList>
            <person name="Brejova B."/>
        </authorList>
    </citation>
    <scope>NUCLEOTIDE SEQUENCE</scope>
</reference>
<sequence>MSVITPQPSQAPMNSINFNSLKMKKPLSPQPSRPVLSCLQGGNSLIKSTTPTPRSTPFPFLSNESEDEFDDSESIISESYSFMTNNDISHRDQDATNYKTISPTPVQSKSSISEFLPIFYSNDSASSVLSTYFSNQVFYAHNLIQLSQHFMNQEFEFSRNLILNPKIPNHEHELIITHLNSIYNYSIDLTSTISIFNAMVDKVNITEVSIENLKLIKFKFDNLINNHLSEQVHHLLDLIIEELYEYNLLIDDLNEEEHVEEENDEENLNTINDLYSSIESILQLKTSKLTSHDVSKFHDLLHESIIENNEWNDFINHMRKTM</sequence>
<feature type="compositionally biased region" description="Low complexity" evidence="1">
    <location>
        <begin position="48"/>
        <end position="60"/>
    </location>
</feature>
<dbReference type="EMBL" id="CANTUO010000007">
    <property type="protein sequence ID" value="CAI5760669.1"/>
    <property type="molecule type" value="Genomic_DNA"/>
</dbReference>
<comment type="caution">
    <text evidence="2">The sequence shown here is derived from an EMBL/GenBank/DDBJ whole genome shotgun (WGS) entry which is preliminary data.</text>
</comment>
<keyword evidence="3" id="KW-1185">Reference proteome</keyword>